<evidence type="ECO:0000313" key="1">
    <source>
        <dbReference type="EMBL" id="CAH2066239.1"/>
    </source>
</evidence>
<accession>A0ABN8IWI4</accession>
<keyword evidence="2" id="KW-1185">Reference proteome</keyword>
<organism evidence="1 2">
    <name type="scientific">Iphiclides podalirius</name>
    <name type="common">scarce swallowtail</name>
    <dbReference type="NCBI Taxonomy" id="110791"/>
    <lineage>
        <taxon>Eukaryota</taxon>
        <taxon>Metazoa</taxon>
        <taxon>Ecdysozoa</taxon>
        <taxon>Arthropoda</taxon>
        <taxon>Hexapoda</taxon>
        <taxon>Insecta</taxon>
        <taxon>Pterygota</taxon>
        <taxon>Neoptera</taxon>
        <taxon>Endopterygota</taxon>
        <taxon>Lepidoptera</taxon>
        <taxon>Glossata</taxon>
        <taxon>Ditrysia</taxon>
        <taxon>Papilionoidea</taxon>
        <taxon>Papilionidae</taxon>
        <taxon>Papilioninae</taxon>
        <taxon>Iphiclides</taxon>
    </lineage>
</organism>
<reference evidence="1" key="1">
    <citation type="submission" date="2022-03" db="EMBL/GenBank/DDBJ databases">
        <authorList>
            <person name="Martin H S."/>
        </authorList>
    </citation>
    <scope>NUCLEOTIDE SEQUENCE</scope>
</reference>
<dbReference type="Proteomes" id="UP000837857">
    <property type="component" value="Chromosome 4"/>
</dbReference>
<name>A0ABN8IWI4_9NEOP</name>
<proteinExistence type="predicted"/>
<protein>
    <submittedName>
        <fullName evidence="1">Uncharacterized protein</fullName>
    </submittedName>
</protein>
<dbReference type="EMBL" id="OW152816">
    <property type="protein sequence ID" value="CAH2066239.1"/>
    <property type="molecule type" value="Genomic_DNA"/>
</dbReference>
<sequence>MEEMRFSLRALIGPRVALRARNERSSTPTDSIAMTGWKLFRINFGCDHYERDNEKTVCSKRPLHATVHGPILGVLTPARLIVVYWRKPITGSATADRCDMSPGAVPDSWTVETKYSEFSAKGLHMANNASKYEYKKVW</sequence>
<gene>
    <name evidence="1" type="ORF">IPOD504_LOCUS13340</name>
</gene>
<feature type="non-terminal residue" evidence="1">
    <location>
        <position position="138"/>
    </location>
</feature>
<evidence type="ECO:0000313" key="2">
    <source>
        <dbReference type="Proteomes" id="UP000837857"/>
    </source>
</evidence>